<feature type="region of interest" description="Disordered" evidence="1">
    <location>
        <begin position="553"/>
        <end position="585"/>
    </location>
</feature>
<sequence>MSMMNRRDLLRALAVATAAGPAAYATPLTLYRGPVQFKHGVASGDPGPHDVVLWTRVTPQGDAKHGDVAVDLEIALDPAFREGNRLLPGLRAVASRDYTLKHVLRNLQQGTDYYYRFHSQGSTSPTGRIRTLPQGEVDSLRFAVASCALWSSGYFHAYDAIANMEGLDAVFHLGDYIYEYGSAAGDYGMRIGNRIGRMPEPAHRLQSLADYRQRHAQYKSDQQLQRAHACAPWITVWDDHELANNSWHSGDEATEEEDSAPWNAKKIAALRAYYEWMPIREPLANDRQSAACRSFRFGDLLELFMVESRLTGRDRALDYKQDLQWDGDQPDTASFQALLENPAREMLGAWQTDWLRQSLSQSVAAGVNWQVLGNQVLMARVAAPSVRSAMPARLWEELLGRLSGPQRERVLRNELLSAHDIPSNLDSWDGYPAARSRVYDAIREANARVVALAGDTHMFWANELWDDQGRQRVAVELATTSLTSPSYGDYLPEAPIGTAMAARSREVIYNDPKSKGYLDITFDRNHVTASFISMSSVTEKDYTASTTAQFTARRDDGKGQVGGVVATAATGPDRGAVARGPASMT</sequence>
<evidence type="ECO:0000256" key="2">
    <source>
        <dbReference type="SAM" id="SignalP"/>
    </source>
</evidence>
<reference evidence="5 6" key="1">
    <citation type="submission" date="2020-02" db="EMBL/GenBank/DDBJ databases">
        <title>Genome sequencing for Kineobactrum sp. M2.</title>
        <authorList>
            <person name="Park S.-J."/>
        </authorList>
    </citation>
    <scope>NUCLEOTIDE SEQUENCE [LARGE SCALE GENOMIC DNA]</scope>
    <source>
        <strain evidence="5 6">M2</strain>
    </source>
</reference>
<dbReference type="Pfam" id="PF09423">
    <property type="entry name" value="PhoD"/>
    <property type="match status" value="1"/>
</dbReference>
<dbReference type="InterPro" id="IPR029052">
    <property type="entry name" value="Metallo-depent_PP-like"/>
</dbReference>
<dbReference type="PANTHER" id="PTHR43606">
    <property type="entry name" value="PHOSPHATASE, PUTATIVE (AFU_ORTHOLOGUE AFUA_6G08710)-RELATED"/>
    <property type="match status" value="1"/>
</dbReference>
<evidence type="ECO:0000313" key="6">
    <source>
        <dbReference type="Proteomes" id="UP000477680"/>
    </source>
</evidence>
<evidence type="ECO:0000256" key="1">
    <source>
        <dbReference type="SAM" id="MobiDB-lite"/>
    </source>
</evidence>
<keyword evidence="6" id="KW-1185">Reference proteome</keyword>
<dbReference type="PANTHER" id="PTHR43606:SF2">
    <property type="entry name" value="ALKALINE PHOSPHATASE FAMILY PROTEIN (AFU_ORTHOLOGUE AFUA_5G03860)"/>
    <property type="match status" value="1"/>
</dbReference>
<feature type="signal peptide" evidence="2">
    <location>
        <begin position="1"/>
        <end position="25"/>
    </location>
</feature>
<proteinExistence type="predicted"/>
<dbReference type="InterPro" id="IPR052900">
    <property type="entry name" value="Phospholipid_Metab_Enz"/>
</dbReference>
<dbReference type="InterPro" id="IPR018946">
    <property type="entry name" value="PhoD-like_MPP"/>
</dbReference>
<protein>
    <submittedName>
        <fullName evidence="5">Alkaline phosphatase</fullName>
    </submittedName>
</protein>
<dbReference type="CDD" id="cd07389">
    <property type="entry name" value="MPP_PhoD"/>
    <property type="match status" value="1"/>
</dbReference>
<feature type="domain" description="PhoD-like phosphatase metallophosphatase" evidence="3">
    <location>
        <begin position="142"/>
        <end position="531"/>
    </location>
</feature>
<dbReference type="Proteomes" id="UP000477680">
    <property type="component" value="Chromosome"/>
</dbReference>
<evidence type="ECO:0000259" key="3">
    <source>
        <dbReference type="Pfam" id="PF09423"/>
    </source>
</evidence>
<dbReference type="InterPro" id="IPR032093">
    <property type="entry name" value="PhoD_N"/>
</dbReference>
<dbReference type="Gene3D" id="2.60.40.380">
    <property type="entry name" value="Purple acid phosphatase-like, N-terminal"/>
    <property type="match status" value="1"/>
</dbReference>
<feature type="chain" id="PRO_5025540096" evidence="2">
    <location>
        <begin position="26"/>
        <end position="585"/>
    </location>
</feature>
<dbReference type="AlphaFoldDB" id="A0A6C0TZY0"/>
<gene>
    <name evidence="5" type="ORF">G3T16_07795</name>
</gene>
<evidence type="ECO:0000259" key="4">
    <source>
        <dbReference type="Pfam" id="PF16655"/>
    </source>
</evidence>
<dbReference type="Pfam" id="PF16655">
    <property type="entry name" value="PhoD_N"/>
    <property type="match status" value="1"/>
</dbReference>
<dbReference type="SUPFAM" id="SSF56300">
    <property type="entry name" value="Metallo-dependent phosphatases"/>
    <property type="match status" value="1"/>
</dbReference>
<feature type="domain" description="Phospholipase D N-terminal" evidence="4">
    <location>
        <begin position="39"/>
        <end position="131"/>
    </location>
</feature>
<dbReference type="PROSITE" id="PS51318">
    <property type="entry name" value="TAT"/>
    <property type="match status" value="1"/>
</dbReference>
<dbReference type="InterPro" id="IPR006311">
    <property type="entry name" value="TAT_signal"/>
</dbReference>
<accession>A0A6C0TZY0</accession>
<dbReference type="EMBL" id="CP048711">
    <property type="protein sequence ID" value="QIB65316.1"/>
    <property type="molecule type" value="Genomic_DNA"/>
</dbReference>
<name>A0A6C0TZY0_9GAMM</name>
<dbReference type="InterPro" id="IPR038607">
    <property type="entry name" value="PhoD-like_sf"/>
</dbReference>
<dbReference type="KEGG" id="kim:G3T16_07795"/>
<dbReference type="Gene3D" id="3.60.21.70">
    <property type="entry name" value="PhoD-like phosphatase"/>
    <property type="match status" value="1"/>
</dbReference>
<organism evidence="5 6">
    <name type="scientific">Kineobactrum salinum</name>
    <dbReference type="NCBI Taxonomy" id="2708301"/>
    <lineage>
        <taxon>Bacteria</taxon>
        <taxon>Pseudomonadati</taxon>
        <taxon>Pseudomonadota</taxon>
        <taxon>Gammaproteobacteria</taxon>
        <taxon>Cellvibrionales</taxon>
        <taxon>Halieaceae</taxon>
        <taxon>Kineobactrum</taxon>
    </lineage>
</organism>
<evidence type="ECO:0000313" key="5">
    <source>
        <dbReference type="EMBL" id="QIB65316.1"/>
    </source>
</evidence>
<keyword evidence="2" id="KW-0732">Signal</keyword>
<dbReference type="RefSeq" id="WP_163494555.1">
    <property type="nucleotide sequence ID" value="NZ_CP048711.1"/>
</dbReference>